<comment type="subcellular location">
    <subcellularLocation>
        <location evidence="1">Membrane</location>
        <topology evidence="1">Multi-pass membrane protein</topology>
    </subcellularLocation>
</comment>
<dbReference type="PANTHER" id="PTHR30249">
    <property type="entry name" value="PUTATIVE SEROTONIN TRANSPORTER"/>
    <property type="match status" value="1"/>
</dbReference>
<dbReference type="AlphaFoldDB" id="A0A174LX02"/>
<dbReference type="RefSeq" id="WP_022380929.1">
    <property type="nucleotide sequence ID" value="NZ_AP031426.1"/>
</dbReference>
<evidence type="ECO:0000313" key="7">
    <source>
        <dbReference type="EMBL" id="CUP28712.1"/>
    </source>
</evidence>
<gene>
    <name evidence="7" type="primary">cidB</name>
    <name evidence="9" type="ORF">BWLFYP14_01302</name>
    <name evidence="6" type="ORF">ERS852478_00931</name>
    <name evidence="7" type="ORF">ERS852523_01133</name>
    <name evidence="8" type="ORF">GT728_01335</name>
</gene>
<evidence type="ECO:0000313" key="12">
    <source>
        <dbReference type="Proteomes" id="UP000366766"/>
    </source>
</evidence>
<dbReference type="PANTHER" id="PTHR30249:SF0">
    <property type="entry name" value="PLASTIDAL GLYCOLATE_GLYCERATE TRANSLOCATOR 1, CHLOROPLASTIC"/>
    <property type="match status" value="1"/>
</dbReference>
<dbReference type="OrthoDB" id="9811701at2"/>
<dbReference type="eggNOG" id="COG1346">
    <property type="taxonomic scope" value="Bacteria"/>
</dbReference>
<reference evidence="8 13" key="2">
    <citation type="journal article" date="2019" name="Nat. Med.">
        <title>A library of human gut bacterial isolates paired with longitudinal multiomics data enables mechanistic microbiome research.</title>
        <authorList>
            <person name="Poyet M."/>
            <person name="Groussin M."/>
            <person name="Gibbons S.M."/>
            <person name="Avila-Pacheco J."/>
            <person name="Jiang X."/>
            <person name="Kearney S.M."/>
            <person name="Perrotta A.R."/>
            <person name="Berdy B."/>
            <person name="Zhao S."/>
            <person name="Lieberman T.D."/>
            <person name="Swanson P.K."/>
            <person name="Smith M."/>
            <person name="Roesemann S."/>
            <person name="Alexander J.E."/>
            <person name="Rich S.A."/>
            <person name="Livny J."/>
            <person name="Vlamakis H."/>
            <person name="Clish C."/>
            <person name="Bullock K."/>
            <person name="Deik A."/>
            <person name="Scott J."/>
            <person name="Pierce K.A."/>
            <person name="Xavier R.J."/>
            <person name="Alm E.J."/>
        </authorList>
    </citation>
    <scope>NUCLEOTIDE SEQUENCE [LARGE SCALE GENOMIC DNA]</scope>
    <source>
        <strain evidence="8 13">BIOML-A1</strain>
    </source>
</reference>
<dbReference type="GeneID" id="75077153"/>
<evidence type="ECO:0000313" key="13">
    <source>
        <dbReference type="Proteomes" id="UP000477285"/>
    </source>
</evidence>
<dbReference type="EMBL" id="WWVQ01000002">
    <property type="protein sequence ID" value="MZL31875.1"/>
    <property type="molecule type" value="Genomic_DNA"/>
</dbReference>
<feature type="transmembrane region" description="Helical" evidence="5">
    <location>
        <begin position="206"/>
        <end position="229"/>
    </location>
</feature>
<evidence type="ECO:0000313" key="6">
    <source>
        <dbReference type="EMBL" id="CUN73483.1"/>
    </source>
</evidence>
<reference evidence="9 12" key="3">
    <citation type="submission" date="2019-07" db="EMBL/GenBank/DDBJ databases">
        <authorList>
            <person name="Chang H.-W."/>
            <person name="Raman A."/>
            <person name="Venkatesh S."/>
            <person name="Gehrig J."/>
        </authorList>
    </citation>
    <scope>NUCLEOTIDE SEQUENCE [LARGE SCALE GENOMIC DNA]</scope>
    <source>
        <strain evidence="9">Blautia_wexlerae_LFYP_14</strain>
    </source>
</reference>
<dbReference type="Proteomes" id="UP000366766">
    <property type="component" value="Unassembled WGS sequence"/>
</dbReference>
<reference evidence="10 11" key="1">
    <citation type="submission" date="2015-09" db="EMBL/GenBank/DDBJ databases">
        <authorList>
            <consortium name="Pathogen Informatics"/>
        </authorList>
    </citation>
    <scope>NUCLEOTIDE SEQUENCE [LARGE SCALE GENOMIC DNA]</scope>
    <source>
        <strain evidence="6 10">2789STDY5834863</strain>
        <strain evidence="7 11">2789STDY5834911</strain>
    </source>
</reference>
<keyword evidence="2 5" id="KW-0812">Transmembrane</keyword>
<organism evidence="7 11">
    <name type="scientific">Blautia wexlerae</name>
    <dbReference type="NCBI Taxonomy" id="418240"/>
    <lineage>
        <taxon>Bacteria</taxon>
        <taxon>Bacillati</taxon>
        <taxon>Bacillota</taxon>
        <taxon>Clostridia</taxon>
        <taxon>Lachnospirales</taxon>
        <taxon>Lachnospiraceae</taxon>
        <taxon>Blautia</taxon>
    </lineage>
</organism>
<feature type="transmembrane region" description="Helical" evidence="5">
    <location>
        <begin position="33"/>
        <end position="54"/>
    </location>
</feature>
<evidence type="ECO:0000256" key="4">
    <source>
        <dbReference type="ARBA" id="ARBA00023136"/>
    </source>
</evidence>
<evidence type="ECO:0000256" key="3">
    <source>
        <dbReference type="ARBA" id="ARBA00022989"/>
    </source>
</evidence>
<evidence type="ECO:0000313" key="9">
    <source>
        <dbReference type="EMBL" id="VUX64237.1"/>
    </source>
</evidence>
<dbReference type="EMBL" id="CYZN01000005">
    <property type="protein sequence ID" value="CUN73483.1"/>
    <property type="molecule type" value="Genomic_DNA"/>
</dbReference>
<proteinExistence type="predicted"/>
<evidence type="ECO:0000313" key="11">
    <source>
        <dbReference type="Proteomes" id="UP000095712"/>
    </source>
</evidence>
<name>A0A174LX02_9FIRM</name>
<dbReference type="Proteomes" id="UP000095712">
    <property type="component" value="Unassembled WGS sequence"/>
</dbReference>
<feature type="transmembrane region" description="Helical" evidence="5">
    <location>
        <begin position="94"/>
        <end position="117"/>
    </location>
</feature>
<protein>
    <submittedName>
        <fullName evidence="7">Holin-like protein CidB</fullName>
    </submittedName>
    <submittedName>
        <fullName evidence="8">LrgB family protein</fullName>
    </submittedName>
</protein>
<dbReference type="Proteomes" id="UP000477285">
    <property type="component" value="Unassembled WGS sequence"/>
</dbReference>
<keyword evidence="3 5" id="KW-1133">Transmembrane helix</keyword>
<feature type="transmembrane region" description="Helical" evidence="5">
    <location>
        <begin position="144"/>
        <end position="166"/>
    </location>
</feature>
<feature type="transmembrane region" description="Helical" evidence="5">
    <location>
        <begin position="66"/>
        <end position="82"/>
    </location>
</feature>
<feature type="transmembrane region" description="Helical" evidence="5">
    <location>
        <begin position="6"/>
        <end position="26"/>
    </location>
</feature>
<keyword evidence="12" id="KW-1185">Reference proteome</keyword>
<dbReference type="Pfam" id="PF04172">
    <property type="entry name" value="LrgB"/>
    <property type="match status" value="1"/>
</dbReference>
<dbReference type="InterPro" id="IPR007300">
    <property type="entry name" value="CidB/LrgB"/>
</dbReference>
<keyword evidence="4 5" id="KW-0472">Membrane</keyword>
<accession>A0A174LX02</accession>
<evidence type="ECO:0000313" key="10">
    <source>
        <dbReference type="Proteomes" id="UP000095431"/>
    </source>
</evidence>
<evidence type="ECO:0000256" key="5">
    <source>
        <dbReference type="SAM" id="Phobius"/>
    </source>
</evidence>
<evidence type="ECO:0000256" key="1">
    <source>
        <dbReference type="ARBA" id="ARBA00004141"/>
    </source>
</evidence>
<evidence type="ECO:0000313" key="8">
    <source>
        <dbReference type="EMBL" id="MZL31875.1"/>
    </source>
</evidence>
<sequence>MTQFMSNSLFFGAAISLIAYEAGLLLKRKFKMAIFNPLLIAIIAVIAVLCLLHIDYDTYNQSGQYISYLLTPATVCLAVPLYQQMELLKKNLKAVIIGIVSGVLASLVSVLILAKLFSLSHEQYVTLLPKSITTAIGMGVSEELGGIVTITVAVIIITGVLGNMIAETVIKLARIEEPIAKGLALGTSAHAIGTAKAMELGEIEGAMSSLAIAVAGLLTVVGASVFAQFM</sequence>
<evidence type="ECO:0000256" key="2">
    <source>
        <dbReference type="ARBA" id="ARBA00022692"/>
    </source>
</evidence>
<dbReference type="EMBL" id="CABHOF010000032">
    <property type="protein sequence ID" value="VUX64237.1"/>
    <property type="molecule type" value="Genomic_DNA"/>
</dbReference>
<dbReference type="GO" id="GO:0016020">
    <property type="term" value="C:membrane"/>
    <property type="evidence" value="ECO:0007669"/>
    <property type="project" value="UniProtKB-SubCell"/>
</dbReference>
<dbReference type="EMBL" id="CZAW01000009">
    <property type="protein sequence ID" value="CUP28712.1"/>
    <property type="molecule type" value="Genomic_DNA"/>
</dbReference>
<dbReference type="Proteomes" id="UP000095431">
    <property type="component" value="Unassembled WGS sequence"/>
</dbReference>